<name>A0A178ZUN0_9EURO</name>
<evidence type="ECO:0000313" key="2">
    <source>
        <dbReference type="EMBL" id="OAP63457.1"/>
    </source>
</evidence>
<reference evidence="2 3" key="1">
    <citation type="submission" date="2016-04" db="EMBL/GenBank/DDBJ databases">
        <title>Draft genome of Fonsecaea erecta CBS 125763.</title>
        <authorList>
            <person name="Weiss V.A."/>
            <person name="Vicente V.A."/>
            <person name="Raittz R.T."/>
            <person name="Moreno L.F."/>
            <person name="De Souza E.M."/>
            <person name="Pedrosa F.O."/>
            <person name="Steffens M.B."/>
            <person name="Faoro H."/>
            <person name="Tadra-Sfeir M.Z."/>
            <person name="Najafzadeh M.J."/>
            <person name="Felipe M.S."/>
            <person name="Teixeira M."/>
            <person name="Sun J."/>
            <person name="Xi L."/>
            <person name="Gomes R."/>
            <person name="De Azevedo C.M."/>
            <person name="Salgado C.G."/>
            <person name="Da Silva M.B."/>
            <person name="Nascimento M.F."/>
            <person name="Queiroz-Telles F."/>
            <person name="Attili D.S."/>
            <person name="Gorbushina A."/>
        </authorList>
    </citation>
    <scope>NUCLEOTIDE SEQUENCE [LARGE SCALE GENOMIC DNA]</scope>
    <source>
        <strain evidence="2 3">CBS 125763</strain>
    </source>
</reference>
<dbReference type="EMBL" id="LVYI01000002">
    <property type="protein sequence ID" value="OAP63457.1"/>
    <property type="molecule type" value="Genomic_DNA"/>
</dbReference>
<evidence type="ECO:0000313" key="3">
    <source>
        <dbReference type="Proteomes" id="UP000078343"/>
    </source>
</evidence>
<organism evidence="2 3">
    <name type="scientific">Fonsecaea erecta</name>
    <dbReference type="NCBI Taxonomy" id="1367422"/>
    <lineage>
        <taxon>Eukaryota</taxon>
        <taxon>Fungi</taxon>
        <taxon>Dikarya</taxon>
        <taxon>Ascomycota</taxon>
        <taxon>Pezizomycotina</taxon>
        <taxon>Eurotiomycetes</taxon>
        <taxon>Chaetothyriomycetidae</taxon>
        <taxon>Chaetothyriales</taxon>
        <taxon>Herpotrichiellaceae</taxon>
        <taxon>Fonsecaea</taxon>
    </lineage>
</organism>
<dbReference type="OrthoDB" id="2322499at2759"/>
<accession>A0A178ZUN0</accession>
<protein>
    <submittedName>
        <fullName evidence="2">Uncharacterized protein</fullName>
    </submittedName>
</protein>
<feature type="compositionally biased region" description="Basic and acidic residues" evidence="1">
    <location>
        <begin position="883"/>
        <end position="898"/>
    </location>
</feature>
<feature type="region of interest" description="Disordered" evidence="1">
    <location>
        <begin position="208"/>
        <end position="229"/>
    </location>
</feature>
<feature type="region of interest" description="Disordered" evidence="1">
    <location>
        <begin position="422"/>
        <end position="580"/>
    </location>
</feature>
<feature type="compositionally biased region" description="Basic and acidic residues" evidence="1">
    <location>
        <begin position="482"/>
        <end position="498"/>
    </location>
</feature>
<comment type="caution">
    <text evidence="2">The sequence shown here is derived from an EMBL/GenBank/DDBJ whole genome shotgun (WGS) entry which is preliminary data.</text>
</comment>
<feature type="compositionally biased region" description="Polar residues" evidence="1">
    <location>
        <begin position="422"/>
        <end position="431"/>
    </location>
</feature>
<dbReference type="Proteomes" id="UP000078343">
    <property type="component" value="Unassembled WGS sequence"/>
</dbReference>
<dbReference type="AlphaFoldDB" id="A0A178ZUN0"/>
<feature type="region of interest" description="Disordered" evidence="1">
    <location>
        <begin position="614"/>
        <end position="659"/>
    </location>
</feature>
<feature type="compositionally biased region" description="Basic and acidic residues" evidence="1">
    <location>
        <begin position="210"/>
        <end position="226"/>
    </location>
</feature>
<gene>
    <name evidence="2" type="ORF">AYL99_02684</name>
</gene>
<feature type="region of interest" description="Disordered" evidence="1">
    <location>
        <begin position="883"/>
        <end position="953"/>
    </location>
</feature>
<dbReference type="GeneID" id="30006854"/>
<evidence type="ECO:0000256" key="1">
    <source>
        <dbReference type="SAM" id="MobiDB-lite"/>
    </source>
</evidence>
<feature type="region of interest" description="Disordered" evidence="1">
    <location>
        <begin position="727"/>
        <end position="777"/>
    </location>
</feature>
<dbReference type="STRING" id="1367422.A0A178ZUN0"/>
<keyword evidence="3" id="KW-1185">Reference proteome</keyword>
<sequence>MPILRKESDSPAAAIDLRTLGCRAWTEWRPAYLAFQSQDLWSLSATKDAEMIVSTYSALRLGLPFVILTQELNYIPSSVIQQKSPPPHLELVKYYFRPQFEELQSEFHDVKALGAAALTEWYKGLETLGPQSNADAARFEQWELQGGFSRISTAVGQNGGSVAPSSMSVTSHSELMQTFDNVQQTSLNSAVGTPSSGNVVSEISTPSIHEAQRADAEHRESKDALRDPNIQLRKRQQLEEEKRVAQANASRMWLELKIPARDKLQKFARDFIHQTWSDGRAVTRATAPKFAAEVLCHVRQRFDEVLFQEDRMLELKGTAFPQDQESLACRKLNLEDLKWVYEEFVKPHTERFGKELFLCHVCDVNQKLFAFEAVIQHFAAKHTNSLSSGTSIVYWKADWPLEPPFDPHPNIPWALDVTGTMSGAQAHQQARQGFHPRGAPSSVEGGPRGLHTFPPLVPSSPVWSADASQRINQLGYPGSMRMDSHDAGRFDRGPEKGGIRGSVAGSSIARSEVSGHTYEDGYGPRYHPHTFARPGPSNVQYYHGSNAGGRVGDEMGRGHSRKPATRREEPPHPYELGRGWEGWKQQGPISHSSMIYSYGDGSSRFSYVESLQRDGDTSVDGTSEAGMGSKATSRISLRREMASESRAPTSEIEPSRDETTQAATNAAVENFLNNFSPMVEENLASTKDVVATARAIDLQQPRSVSGLHSVDVYPQQHEAWGALDRRTIDRVSPNSPSSRQRPILPIREFEQPTSWADDPPTQRRYSPPVPPNGKDETTWELTHSGRYGENAERILQSRYDQHEGMRDVVSGYAMPSYEPQYFYDHDGRRYVQVREQSIEPYTLRAGEYIPDRFHEPPQVGGSHYLDNRRYLLERHVVHDDRFRAGSREYRPGNNDDHPAQSGGPPLDHYSHEEVALEPRTRSGRISTREIIYEPVEQPVRYTPRSSGAGHPGE</sequence>
<proteinExistence type="predicted"/>
<feature type="compositionally biased region" description="Basic and acidic residues" evidence="1">
    <location>
        <begin position="908"/>
        <end position="931"/>
    </location>
</feature>
<dbReference type="RefSeq" id="XP_018696824.1">
    <property type="nucleotide sequence ID" value="XM_018834200.1"/>
</dbReference>